<keyword evidence="4 5" id="KW-0472">Membrane</keyword>
<feature type="transmembrane region" description="Helical" evidence="5">
    <location>
        <begin position="282"/>
        <end position="300"/>
    </location>
</feature>
<dbReference type="AlphaFoldDB" id="A0A7W3XZB8"/>
<feature type="transmembrane region" description="Helical" evidence="5">
    <location>
        <begin position="369"/>
        <end position="391"/>
    </location>
</feature>
<evidence type="ECO:0000313" key="7">
    <source>
        <dbReference type="EMBL" id="MBB0232747.1"/>
    </source>
</evidence>
<keyword evidence="2 5" id="KW-0812">Transmembrane</keyword>
<keyword evidence="3 5" id="KW-1133">Transmembrane helix</keyword>
<reference evidence="8" key="1">
    <citation type="submission" date="2019-10" db="EMBL/GenBank/DDBJ databases">
        <title>Streptomyces sp. nov., a novel actinobacterium isolated from alkaline environment.</title>
        <authorList>
            <person name="Golinska P."/>
        </authorList>
    </citation>
    <scope>NUCLEOTIDE SEQUENCE [LARGE SCALE GENOMIC DNA]</scope>
    <source>
        <strain evidence="8">DSM 42108</strain>
    </source>
</reference>
<feature type="transmembrane region" description="Helical" evidence="5">
    <location>
        <begin position="84"/>
        <end position="102"/>
    </location>
</feature>
<organism evidence="7 8">
    <name type="scientific">Streptomyces calidiresistens</name>
    <dbReference type="NCBI Taxonomy" id="1485586"/>
    <lineage>
        <taxon>Bacteria</taxon>
        <taxon>Bacillati</taxon>
        <taxon>Actinomycetota</taxon>
        <taxon>Actinomycetes</taxon>
        <taxon>Kitasatosporales</taxon>
        <taxon>Streptomycetaceae</taxon>
        <taxon>Streptomyces</taxon>
    </lineage>
</organism>
<evidence type="ECO:0000256" key="5">
    <source>
        <dbReference type="SAM" id="Phobius"/>
    </source>
</evidence>
<feature type="transmembrane region" description="Helical" evidence="5">
    <location>
        <begin position="340"/>
        <end position="363"/>
    </location>
</feature>
<proteinExistence type="predicted"/>
<dbReference type="InterPro" id="IPR011701">
    <property type="entry name" value="MFS"/>
</dbReference>
<dbReference type="PROSITE" id="PS50850">
    <property type="entry name" value="MFS"/>
    <property type="match status" value="1"/>
</dbReference>
<feature type="non-terminal residue" evidence="7">
    <location>
        <position position="1"/>
    </location>
</feature>
<gene>
    <name evidence="7" type="ORF">FOE67_25465</name>
</gene>
<dbReference type="Gene3D" id="1.20.1250.20">
    <property type="entry name" value="MFS general substrate transporter like domains"/>
    <property type="match status" value="1"/>
</dbReference>
<feature type="transmembrane region" description="Helical" evidence="5">
    <location>
        <begin position="14"/>
        <end position="38"/>
    </location>
</feature>
<protein>
    <submittedName>
        <fullName evidence="7">MFS transporter</fullName>
    </submittedName>
</protein>
<feature type="domain" description="Major facilitator superfamily (MFS) profile" evidence="6">
    <location>
        <begin position="211"/>
        <end position="400"/>
    </location>
</feature>
<dbReference type="RefSeq" id="WP_182667270.1">
    <property type="nucleotide sequence ID" value="NZ_VKHS01001142.1"/>
</dbReference>
<accession>A0A7W3XZB8</accession>
<evidence type="ECO:0000256" key="1">
    <source>
        <dbReference type="ARBA" id="ARBA00004651"/>
    </source>
</evidence>
<feature type="transmembrane region" description="Helical" evidence="5">
    <location>
        <begin position="108"/>
        <end position="129"/>
    </location>
</feature>
<evidence type="ECO:0000259" key="6">
    <source>
        <dbReference type="PROSITE" id="PS50850"/>
    </source>
</evidence>
<evidence type="ECO:0000313" key="8">
    <source>
        <dbReference type="Proteomes" id="UP000530234"/>
    </source>
</evidence>
<dbReference type="Proteomes" id="UP000530234">
    <property type="component" value="Unassembled WGS sequence"/>
</dbReference>
<feature type="transmembrane region" description="Helical" evidence="5">
    <location>
        <begin position="249"/>
        <end position="270"/>
    </location>
</feature>
<dbReference type="SUPFAM" id="SSF103473">
    <property type="entry name" value="MFS general substrate transporter"/>
    <property type="match status" value="1"/>
</dbReference>
<sequence>PPPADERLWTDRRWLLYATAAATARLPGSMIPLALVLAGRSVTGSFVSGSVLAGSYAAATALSAPRRGRRLDHGALPGGLVRPLRWGAGLLLLVALGLIVRVPVPVLMVPTVLAAVTMAGVPGGIRSLLPVLWGGRTTTRAFAGDSAVTEVIWVAGPALAALLFARLGPVAPILCGAVFWMGASLLVRWLPGREARGRPKERRSVREPLRAVLPLLFLSLGIGLNIGALDVGLPALLDDRGLAPEGAGVLIAALSLSSAATTLLLTTPVAGRLVAAGSSLRGPLVCLACYGLLLVPLVTLPPYAGVLVIVLVAGCFLGPGISFLLALAPRRVPADRHGETFGLFFSTNALGVAGGTVVTGLVVEHVSVSAGLLLPVVPLVMALGVTVAVLARRRREASRS</sequence>
<comment type="subcellular location">
    <subcellularLocation>
        <location evidence="1">Cell membrane</location>
        <topology evidence="1">Multi-pass membrane protein</topology>
    </subcellularLocation>
</comment>
<dbReference type="GO" id="GO:0022857">
    <property type="term" value="F:transmembrane transporter activity"/>
    <property type="evidence" value="ECO:0007669"/>
    <property type="project" value="InterPro"/>
</dbReference>
<feature type="transmembrane region" description="Helical" evidence="5">
    <location>
        <begin position="170"/>
        <end position="190"/>
    </location>
</feature>
<evidence type="ECO:0000256" key="4">
    <source>
        <dbReference type="ARBA" id="ARBA00023136"/>
    </source>
</evidence>
<dbReference type="GO" id="GO:0005886">
    <property type="term" value="C:plasma membrane"/>
    <property type="evidence" value="ECO:0007669"/>
    <property type="project" value="UniProtKB-SubCell"/>
</dbReference>
<dbReference type="PANTHER" id="PTHR23542">
    <property type="match status" value="1"/>
</dbReference>
<feature type="transmembrane region" description="Helical" evidence="5">
    <location>
        <begin position="44"/>
        <end position="64"/>
    </location>
</feature>
<dbReference type="InterPro" id="IPR020846">
    <property type="entry name" value="MFS_dom"/>
</dbReference>
<dbReference type="InterPro" id="IPR036259">
    <property type="entry name" value="MFS_trans_sf"/>
</dbReference>
<evidence type="ECO:0000256" key="3">
    <source>
        <dbReference type="ARBA" id="ARBA00022989"/>
    </source>
</evidence>
<name>A0A7W3XZB8_9ACTN</name>
<comment type="caution">
    <text evidence="7">The sequence shown here is derived from an EMBL/GenBank/DDBJ whole genome shotgun (WGS) entry which is preliminary data.</text>
</comment>
<feature type="transmembrane region" description="Helical" evidence="5">
    <location>
        <begin position="306"/>
        <end position="328"/>
    </location>
</feature>
<feature type="transmembrane region" description="Helical" evidence="5">
    <location>
        <begin position="211"/>
        <end position="229"/>
    </location>
</feature>
<dbReference type="EMBL" id="VKHS01001142">
    <property type="protein sequence ID" value="MBB0232747.1"/>
    <property type="molecule type" value="Genomic_DNA"/>
</dbReference>
<keyword evidence="8" id="KW-1185">Reference proteome</keyword>
<dbReference type="Pfam" id="PF07690">
    <property type="entry name" value="MFS_1"/>
    <property type="match status" value="1"/>
</dbReference>
<dbReference type="PANTHER" id="PTHR23542:SF1">
    <property type="entry name" value="MAJOR FACILITATOR SUPERFAMILY (MFS) PROFILE DOMAIN-CONTAINING PROTEIN"/>
    <property type="match status" value="1"/>
</dbReference>
<evidence type="ECO:0000256" key="2">
    <source>
        <dbReference type="ARBA" id="ARBA00022692"/>
    </source>
</evidence>